<sequence>MQYLKFRAKNYVAIIIGLLIGFTISQVMGEGSGISTAITVIGVGLVIGELFISIRWFRRNHRFEDN</sequence>
<evidence type="ECO:0000313" key="2">
    <source>
        <dbReference type="EMBL" id="MBY0099468.1"/>
    </source>
</evidence>
<feature type="transmembrane region" description="Helical" evidence="1">
    <location>
        <begin position="34"/>
        <end position="57"/>
    </location>
</feature>
<dbReference type="RefSeq" id="WP_221875681.1">
    <property type="nucleotide sequence ID" value="NZ_JACWFH010000036.1"/>
</dbReference>
<keyword evidence="1" id="KW-1133">Transmembrane helix</keyword>
<name>A0ABS7KB23_9BACI</name>
<keyword evidence="3" id="KW-1185">Reference proteome</keyword>
<proteinExistence type="predicted"/>
<protein>
    <submittedName>
        <fullName evidence="2">Uncharacterized protein</fullName>
    </submittedName>
</protein>
<organism evidence="2 3">
    <name type="scientific">Mesobacillus maritimus</name>
    <dbReference type="NCBI Taxonomy" id="1643336"/>
    <lineage>
        <taxon>Bacteria</taxon>
        <taxon>Bacillati</taxon>
        <taxon>Bacillota</taxon>
        <taxon>Bacilli</taxon>
        <taxon>Bacillales</taxon>
        <taxon>Bacillaceae</taxon>
        <taxon>Mesobacillus</taxon>
    </lineage>
</organism>
<dbReference type="EMBL" id="JACWFH010000036">
    <property type="protein sequence ID" value="MBY0099468.1"/>
    <property type="molecule type" value="Genomic_DNA"/>
</dbReference>
<dbReference type="Proteomes" id="UP000769780">
    <property type="component" value="Unassembled WGS sequence"/>
</dbReference>
<feature type="transmembrane region" description="Helical" evidence="1">
    <location>
        <begin position="12"/>
        <end position="28"/>
    </location>
</feature>
<gene>
    <name evidence="2" type="ORF">H0185_22115</name>
</gene>
<keyword evidence="1" id="KW-0472">Membrane</keyword>
<evidence type="ECO:0000313" key="3">
    <source>
        <dbReference type="Proteomes" id="UP000769780"/>
    </source>
</evidence>
<keyword evidence="1" id="KW-0812">Transmembrane</keyword>
<comment type="caution">
    <text evidence="2">The sequence shown here is derived from an EMBL/GenBank/DDBJ whole genome shotgun (WGS) entry which is preliminary data.</text>
</comment>
<accession>A0ABS7KB23</accession>
<reference evidence="2 3" key="1">
    <citation type="submission" date="2020-07" db="EMBL/GenBank/DDBJ databases">
        <title>Fungal Genomes of the International Space Station.</title>
        <authorList>
            <person name="Seuylemezian A."/>
            <person name="Singh N.K."/>
            <person name="Wood J."/>
            <person name="Venkateswaran K."/>
        </authorList>
    </citation>
    <scope>NUCLEOTIDE SEQUENCE [LARGE SCALE GENOMIC DNA]</scope>
    <source>
        <strain evidence="2 3">PL-B2</strain>
    </source>
</reference>
<evidence type="ECO:0000256" key="1">
    <source>
        <dbReference type="SAM" id="Phobius"/>
    </source>
</evidence>